<dbReference type="InterPro" id="IPR013766">
    <property type="entry name" value="Thioredoxin_domain"/>
</dbReference>
<gene>
    <name evidence="3" type="ORF">LOAG_03642</name>
</gene>
<organism evidence="3">
    <name type="scientific">Loa loa</name>
    <name type="common">Eye worm</name>
    <name type="synonym">Filaria loa</name>
    <dbReference type="NCBI Taxonomy" id="7209"/>
    <lineage>
        <taxon>Eukaryota</taxon>
        <taxon>Metazoa</taxon>
        <taxon>Ecdysozoa</taxon>
        <taxon>Nematoda</taxon>
        <taxon>Chromadorea</taxon>
        <taxon>Rhabditida</taxon>
        <taxon>Spirurina</taxon>
        <taxon>Spiruromorpha</taxon>
        <taxon>Filarioidea</taxon>
        <taxon>Onchocercidae</taxon>
        <taxon>Loa</taxon>
    </lineage>
</organism>
<dbReference type="GO" id="GO:0005793">
    <property type="term" value="C:endoplasmic reticulum-Golgi intermediate compartment"/>
    <property type="evidence" value="ECO:0007669"/>
    <property type="project" value="TreeGrafter"/>
</dbReference>
<dbReference type="PANTHER" id="PTHR46295">
    <property type="entry name" value="ENDOPLASMIC RETICULUM RESIDENT PROTEIN 44"/>
    <property type="match status" value="1"/>
</dbReference>
<dbReference type="PROSITE" id="PS51352">
    <property type="entry name" value="THIOREDOXIN_2"/>
    <property type="match status" value="1"/>
</dbReference>
<dbReference type="InterPro" id="IPR052643">
    <property type="entry name" value="ERP44"/>
</dbReference>
<dbReference type="Pfam" id="PF13848">
    <property type="entry name" value="Thioredoxin_6"/>
    <property type="match status" value="1"/>
</dbReference>
<accession>A0A1S0U3Y3</accession>
<dbReference type="SUPFAM" id="SSF52833">
    <property type="entry name" value="Thioredoxin-like"/>
    <property type="match status" value="3"/>
</dbReference>
<evidence type="ECO:0000259" key="2">
    <source>
        <dbReference type="PROSITE" id="PS51352"/>
    </source>
</evidence>
<evidence type="ECO:0000256" key="1">
    <source>
        <dbReference type="SAM" id="SignalP"/>
    </source>
</evidence>
<dbReference type="KEGG" id="loa:LOAG_03642"/>
<dbReference type="AlphaFoldDB" id="A0A1S0U3Y3"/>
<dbReference type="Pfam" id="PF00085">
    <property type="entry name" value="Thioredoxin"/>
    <property type="match status" value="1"/>
</dbReference>
<reference evidence="3" key="1">
    <citation type="submission" date="2012-04" db="EMBL/GenBank/DDBJ databases">
        <title>The Genome Sequence of Loa loa.</title>
        <authorList>
            <consortium name="The Broad Institute Genome Sequencing Platform"/>
            <consortium name="Broad Institute Genome Sequencing Center for Infectious Disease"/>
            <person name="Nutman T.B."/>
            <person name="Fink D.L."/>
            <person name="Russ C."/>
            <person name="Young S."/>
            <person name="Zeng Q."/>
            <person name="Gargeya S."/>
            <person name="Alvarado L."/>
            <person name="Berlin A."/>
            <person name="Chapman S.B."/>
            <person name="Chen Z."/>
            <person name="Freedman E."/>
            <person name="Gellesch M."/>
            <person name="Goldberg J."/>
            <person name="Griggs A."/>
            <person name="Gujja S."/>
            <person name="Heilman E.R."/>
            <person name="Heiman D."/>
            <person name="Howarth C."/>
            <person name="Mehta T."/>
            <person name="Neiman D."/>
            <person name="Pearson M."/>
            <person name="Roberts A."/>
            <person name="Saif S."/>
            <person name="Shea T."/>
            <person name="Shenoy N."/>
            <person name="Sisk P."/>
            <person name="Stolte C."/>
            <person name="Sykes S."/>
            <person name="White J."/>
            <person name="Yandava C."/>
            <person name="Haas B."/>
            <person name="Henn M.R."/>
            <person name="Nusbaum C."/>
            <person name="Birren B."/>
        </authorList>
    </citation>
    <scope>NUCLEOTIDE SEQUENCE [LARGE SCALE GENOMIC DNA]</scope>
</reference>
<feature type="signal peptide" evidence="1">
    <location>
        <begin position="1"/>
        <end position="20"/>
    </location>
</feature>
<dbReference type="GO" id="GO:0005789">
    <property type="term" value="C:endoplasmic reticulum membrane"/>
    <property type="evidence" value="ECO:0007669"/>
    <property type="project" value="TreeGrafter"/>
</dbReference>
<dbReference type="InParanoid" id="A0A1S0U3Y3"/>
<dbReference type="PANTHER" id="PTHR46295:SF4">
    <property type="entry name" value="ENDOPLASMIC RETICULUM RESIDENT PROTEIN 44.2"/>
    <property type="match status" value="1"/>
</dbReference>
<proteinExistence type="predicted"/>
<dbReference type="RefSeq" id="XP_003139227.2">
    <property type="nucleotide sequence ID" value="XM_003139179.2"/>
</dbReference>
<dbReference type="FunCoup" id="A0A1S0U3Y3">
    <property type="interactions" value="15"/>
</dbReference>
<dbReference type="GeneID" id="9941037"/>
<dbReference type="OMA" id="QHMYLFP"/>
<name>A0A1S0U3Y3_LOALO</name>
<dbReference type="GO" id="GO:0006457">
    <property type="term" value="P:protein folding"/>
    <property type="evidence" value="ECO:0007669"/>
    <property type="project" value="TreeGrafter"/>
</dbReference>
<feature type="domain" description="Thioredoxin" evidence="2">
    <location>
        <begin position="9"/>
        <end position="131"/>
    </location>
</feature>
<sequence>MIIRSYWLLLIILSLPAVLTNVIWLNMDNHDGIIKSAQVVFVAFCADWCPFSRRLKPVFEEAAAIFAQENPAASVIWAFVDSVEQAKIAVKYSVSKYPTMKVFINGELVNKEYRSTRSVEALTAFVKQQLSSSIQNFAGEKDLEQQMDKSKRNVIAYFADKSSDEYRSFQKIATILREDCAFWVGTGEELKGVSGSMMHFRDPDTEDEQKFTGNLTDYNYVKQWLTDKCIPLVREVTFENVEELTEEGLPFLLFFRNFGDKEGDKKFTELVMRELYDQKNTINALLADGHKFAHPLKHLGKTEDDLPVLAIDSFQHMFLFDNMNELYVPGKLRQFVLDLHSGKLHKEFHEKMEKGMIDLQNHLKKLETFAENAKPPVVASLATPPPSVFKELKPSENRYSLLRKTEL</sequence>
<dbReference type="OrthoDB" id="294696at2759"/>
<feature type="chain" id="PRO_5010323617" evidence="1">
    <location>
        <begin position="21"/>
        <end position="407"/>
    </location>
</feature>
<keyword evidence="1" id="KW-0732">Signal</keyword>
<evidence type="ECO:0000313" key="3">
    <source>
        <dbReference type="EMBL" id="EFO24839.2"/>
    </source>
</evidence>
<dbReference type="EMBL" id="JH712188">
    <property type="protein sequence ID" value="EFO24839.2"/>
    <property type="molecule type" value="Genomic_DNA"/>
</dbReference>
<dbReference type="InterPro" id="IPR036249">
    <property type="entry name" value="Thioredoxin-like_sf"/>
</dbReference>
<dbReference type="CTD" id="9941037"/>
<dbReference type="GO" id="GO:0003756">
    <property type="term" value="F:protein disulfide isomerase activity"/>
    <property type="evidence" value="ECO:0007669"/>
    <property type="project" value="TreeGrafter"/>
</dbReference>
<protein>
    <submittedName>
        <fullName evidence="3">Thioredoxin family protein</fullName>
    </submittedName>
</protein>
<dbReference type="Gene3D" id="3.40.30.10">
    <property type="entry name" value="Glutaredoxin"/>
    <property type="match status" value="3"/>
</dbReference>